<evidence type="ECO:0000313" key="1">
    <source>
        <dbReference type="EMBL" id="MPM41315.1"/>
    </source>
</evidence>
<gene>
    <name evidence="1" type="ORF">SDC9_87965</name>
</gene>
<name>A0A644ZKA1_9ZZZZ</name>
<dbReference type="EMBL" id="VSSQ01009328">
    <property type="protein sequence ID" value="MPM41315.1"/>
    <property type="molecule type" value="Genomic_DNA"/>
</dbReference>
<dbReference type="AlphaFoldDB" id="A0A644ZKA1"/>
<reference evidence="1" key="1">
    <citation type="submission" date="2019-08" db="EMBL/GenBank/DDBJ databases">
        <authorList>
            <person name="Kucharzyk K."/>
            <person name="Murdoch R.W."/>
            <person name="Higgins S."/>
            <person name="Loffler F."/>
        </authorList>
    </citation>
    <scope>NUCLEOTIDE SEQUENCE</scope>
</reference>
<accession>A0A644ZKA1</accession>
<comment type="caution">
    <text evidence="1">The sequence shown here is derived from an EMBL/GenBank/DDBJ whole genome shotgun (WGS) entry which is preliminary data.</text>
</comment>
<protein>
    <submittedName>
        <fullName evidence="1">Uncharacterized protein</fullName>
    </submittedName>
</protein>
<organism evidence="1">
    <name type="scientific">bioreactor metagenome</name>
    <dbReference type="NCBI Taxonomy" id="1076179"/>
    <lineage>
        <taxon>unclassified sequences</taxon>
        <taxon>metagenomes</taxon>
        <taxon>ecological metagenomes</taxon>
    </lineage>
</organism>
<proteinExistence type="predicted"/>
<sequence length="141" mass="15723">MKSHHIKVTFTEDCFLSLLDCIQRFVEAEQIVFLAVNGSLRGIDVFCFARRREIPSSEGNRPSLPATDGKHQPIAKQWIGGVVLAEQTALSQQIITVMSLAEEIVEPGCIGRCIAQVELLPHSLIYPTLLQIITPLLSNWR</sequence>